<keyword evidence="3" id="KW-1185">Reference proteome</keyword>
<proteinExistence type="predicted"/>
<evidence type="ECO:0000313" key="3">
    <source>
        <dbReference type="Proteomes" id="UP000799770"/>
    </source>
</evidence>
<dbReference type="Pfam" id="PF26639">
    <property type="entry name" value="Het-6_barrel"/>
    <property type="match status" value="1"/>
</dbReference>
<dbReference type="EMBL" id="ML977337">
    <property type="protein sequence ID" value="KAF2110665.1"/>
    <property type="molecule type" value="Genomic_DNA"/>
</dbReference>
<evidence type="ECO:0000259" key="1">
    <source>
        <dbReference type="Pfam" id="PF06985"/>
    </source>
</evidence>
<protein>
    <submittedName>
        <fullName evidence="2">Heterokaryon incompatibility protein-domain-containing protein</fullName>
    </submittedName>
</protein>
<gene>
    <name evidence="2" type="ORF">BDV96DRAFT_583526</name>
</gene>
<dbReference type="AlphaFoldDB" id="A0A6A5YU54"/>
<reference evidence="2" key="1">
    <citation type="journal article" date="2020" name="Stud. Mycol.">
        <title>101 Dothideomycetes genomes: a test case for predicting lifestyles and emergence of pathogens.</title>
        <authorList>
            <person name="Haridas S."/>
            <person name="Albert R."/>
            <person name="Binder M."/>
            <person name="Bloem J."/>
            <person name="Labutti K."/>
            <person name="Salamov A."/>
            <person name="Andreopoulos B."/>
            <person name="Baker S."/>
            <person name="Barry K."/>
            <person name="Bills G."/>
            <person name="Bluhm B."/>
            <person name="Cannon C."/>
            <person name="Castanera R."/>
            <person name="Culley D."/>
            <person name="Daum C."/>
            <person name="Ezra D."/>
            <person name="Gonzalez J."/>
            <person name="Henrissat B."/>
            <person name="Kuo A."/>
            <person name="Liang C."/>
            <person name="Lipzen A."/>
            <person name="Lutzoni F."/>
            <person name="Magnuson J."/>
            <person name="Mondo S."/>
            <person name="Nolan M."/>
            <person name="Ohm R."/>
            <person name="Pangilinan J."/>
            <person name="Park H.-J."/>
            <person name="Ramirez L."/>
            <person name="Alfaro M."/>
            <person name="Sun H."/>
            <person name="Tritt A."/>
            <person name="Yoshinaga Y."/>
            <person name="Zwiers L.-H."/>
            <person name="Turgeon B."/>
            <person name="Goodwin S."/>
            <person name="Spatafora J."/>
            <person name="Crous P."/>
            <person name="Grigoriev I."/>
        </authorList>
    </citation>
    <scope>NUCLEOTIDE SEQUENCE</scope>
    <source>
        <strain evidence="2">CBS 627.86</strain>
    </source>
</reference>
<accession>A0A6A5YU54</accession>
<dbReference type="PANTHER" id="PTHR24148">
    <property type="entry name" value="ANKYRIN REPEAT DOMAIN-CONTAINING PROTEIN 39 HOMOLOG-RELATED"/>
    <property type="match status" value="1"/>
</dbReference>
<dbReference type="InterPro" id="IPR010730">
    <property type="entry name" value="HET"/>
</dbReference>
<feature type="domain" description="Heterokaryon incompatibility" evidence="1">
    <location>
        <begin position="78"/>
        <end position="253"/>
    </location>
</feature>
<sequence length="735" mass="83373">MSSLESIHPGGTAVAALEPIDLESLPEYHFEPLGGDTIRILTIHETSVGLSSAPGQNSLQDEIIECSLEQIDYRNGGYHALSYVWGSEDRPYRAVVVGDAKEHNIQGYIGLTETLWNALRDLRDAKSIERKVFWVDQLCIDQKKLDEKSRQVMLMREIYSCADQVIVYLGCALRDQQKEAQGIWLLRQIHDHFAPNHKYLEDGETFSLSKTSGLPVQDLPHDLSDVPEDDDCWNFLIEVAFGEWTQRLWILQEQLLNREVTMLRGPESLSWDSVVTLSFWFKMDLLPQEPVSSLFRTGLVFDKERSPWSISYSLWYRWLERRLWQERPTHRSAHPPSVFQIQPSSQTRRPLVANLAAYQDLACTDPRDRIYALLGISSDATELNIKPDYSASVENVFRQASTAILRNSPDLIFLAYACRWGTSAVLSALLDSSLCSWSYNFVRPYEKEATILPFGTSTPHPLQKLTGPPRFESSHGRILVSKGRIIDGFSYTTPPTFYGLSFLFGSIDEDSARTLSLLLKNWSDLLLYAGITVRSAAALLGCLVADPSWSPPPSAFALVPSNISAEPRDEEQQRQLELLYAFYFVCLFHLLLDMLREIAKAIEKDHLKTVAPYEDFLEKLHAAFGETHPFDFSHPREVQSLEDLDRARSVWEVAYCRGRSFCVTKEGRLCSGMNNIETSDVVAALQGGDRLFVLRPVPGQTFYRLVGDAYVDGLMQGEAYEGLDPKEVDYDIRIL</sequence>
<organism evidence="2 3">
    <name type="scientific">Lophiotrema nucula</name>
    <dbReference type="NCBI Taxonomy" id="690887"/>
    <lineage>
        <taxon>Eukaryota</taxon>
        <taxon>Fungi</taxon>
        <taxon>Dikarya</taxon>
        <taxon>Ascomycota</taxon>
        <taxon>Pezizomycotina</taxon>
        <taxon>Dothideomycetes</taxon>
        <taxon>Pleosporomycetidae</taxon>
        <taxon>Pleosporales</taxon>
        <taxon>Lophiotremataceae</taxon>
        <taxon>Lophiotrema</taxon>
    </lineage>
</organism>
<dbReference type="InterPro" id="IPR052895">
    <property type="entry name" value="HetReg/Transcr_Mod"/>
</dbReference>
<dbReference type="Proteomes" id="UP000799770">
    <property type="component" value="Unassembled WGS sequence"/>
</dbReference>
<evidence type="ECO:0000313" key="2">
    <source>
        <dbReference type="EMBL" id="KAF2110665.1"/>
    </source>
</evidence>
<dbReference type="OrthoDB" id="2157530at2759"/>
<name>A0A6A5YU54_9PLEO</name>
<dbReference type="PANTHER" id="PTHR24148:SF64">
    <property type="entry name" value="HETEROKARYON INCOMPATIBILITY DOMAIN-CONTAINING PROTEIN"/>
    <property type="match status" value="1"/>
</dbReference>
<dbReference type="Pfam" id="PF06985">
    <property type="entry name" value="HET"/>
    <property type="match status" value="1"/>
</dbReference>